<feature type="transmembrane region" description="Helical" evidence="5">
    <location>
        <begin position="220"/>
        <end position="245"/>
    </location>
</feature>
<accession>V4A0B0</accession>
<evidence type="ECO:0000313" key="8">
    <source>
        <dbReference type="Proteomes" id="UP000030746"/>
    </source>
</evidence>
<dbReference type="GeneID" id="20245098"/>
<feature type="transmembrane region" description="Helical" evidence="5">
    <location>
        <begin position="79"/>
        <end position="96"/>
    </location>
</feature>
<evidence type="ECO:0000256" key="4">
    <source>
        <dbReference type="ARBA" id="ARBA00023136"/>
    </source>
</evidence>
<proteinExistence type="predicted"/>
<dbReference type="InterPro" id="IPR050186">
    <property type="entry name" value="TPT_transporter"/>
</dbReference>
<dbReference type="EMBL" id="KB203019">
    <property type="protein sequence ID" value="ESO86696.1"/>
    <property type="molecule type" value="Genomic_DNA"/>
</dbReference>
<evidence type="ECO:0000256" key="2">
    <source>
        <dbReference type="ARBA" id="ARBA00022692"/>
    </source>
</evidence>
<dbReference type="Proteomes" id="UP000030746">
    <property type="component" value="Unassembled WGS sequence"/>
</dbReference>
<organism evidence="7 8">
    <name type="scientific">Lottia gigantea</name>
    <name type="common">Giant owl limpet</name>
    <dbReference type="NCBI Taxonomy" id="225164"/>
    <lineage>
        <taxon>Eukaryota</taxon>
        <taxon>Metazoa</taxon>
        <taxon>Spiralia</taxon>
        <taxon>Lophotrochozoa</taxon>
        <taxon>Mollusca</taxon>
        <taxon>Gastropoda</taxon>
        <taxon>Patellogastropoda</taxon>
        <taxon>Lottioidea</taxon>
        <taxon>Lottiidae</taxon>
        <taxon>Lottia</taxon>
    </lineage>
</organism>
<dbReference type="InterPro" id="IPR004853">
    <property type="entry name" value="Sugar_P_trans_dom"/>
</dbReference>
<dbReference type="OMA" id="VWMLINC"/>
<feature type="domain" description="Sugar phosphate transporter" evidence="6">
    <location>
        <begin position="17"/>
        <end position="297"/>
    </location>
</feature>
<feature type="transmembrane region" description="Helical" evidence="5">
    <location>
        <begin position="9"/>
        <end position="29"/>
    </location>
</feature>
<feature type="transmembrane region" description="Helical" evidence="5">
    <location>
        <begin position="102"/>
        <end position="124"/>
    </location>
</feature>
<name>V4A0B0_LOTGI</name>
<feature type="transmembrane region" description="Helical" evidence="5">
    <location>
        <begin position="252"/>
        <end position="273"/>
    </location>
</feature>
<keyword evidence="8" id="KW-1185">Reference proteome</keyword>
<dbReference type="AlphaFoldDB" id="V4A0B0"/>
<evidence type="ECO:0000259" key="6">
    <source>
        <dbReference type="Pfam" id="PF03151"/>
    </source>
</evidence>
<dbReference type="RefSeq" id="XP_009062674.1">
    <property type="nucleotide sequence ID" value="XM_009064426.1"/>
</dbReference>
<dbReference type="STRING" id="225164.V4A0B0"/>
<feature type="transmembrane region" description="Helical" evidence="5">
    <location>
        <begin position="279"/>
        <end position="300"/>
    </location>
</feature>
<reference evidence="7 8" key="1">
    <citation type="journal article" date="2013" name="Nature">
        <title>Insights into bilaterian evolution from three spiralian genomes.</title>
        <authorList>
            <person name="Simakov O."/>
            <person name="Marletaz F."/>
            <person name="Cho S.J."/>
            <person name="Edsinger-Gonzales E."/>
            <person name="Havlak P."/>
            <person name="Hellsten U."/>
            <person name="Kuo D.H."/>
            <person name="Larsson T."/>
            <person name="Lv J."/>
            <person name="Arendt D."/>
            <person name="Savage R."/>
            <person name="Osoegawa K."/>
            <person name="de Jong P."/>
            <person name="Grimwood J."/>
            <person name="Chapman J.A."/>
            <person name="Shapiro H."/>
            <person name="Aerts A."/>
            <person name="Otillar R.P."/>
            <person name="Terry A.Y."/>
            <person name="Boore J.L."/>
            <person name="Grigoriev I.V."/>
            <person name="Lindberg D.R."/>
            <person name="Seaver E.C."/>
            <person name="Weisblat D.A."/>
            <person name="Putnam N.H."/>
            <person name="Rokhsar D.S."/>
        </authorList>
    </citation>
    <scope>NUCLEOTIDE SEQUENCE [LARGE SCALE GENOMIC DNA]</scope>
</reference>
<feature type="transmembrane region" description="Helical" evidence="5">
    <location>
        <begin position="187"/>
        <end position="208"/>
    </location>
</feature>
<sequence>MTTVDSVPVLWRVLSALFYGVASFLITVINKVVLTTYKFPSFQFLGFGQMLSGVVVLFIVKNMGIIQFPDLNKDTIKKVWPLPLMYFTNLVTGLGGTKKLNLPMFTILRRFSILFTMIAEFFILGVRARGVVQISVFLMIFGALVAVAGDLTFDLVGYILILLNDLATAANGVFTKKKLDAKDLGKYGLLYYNSLFMVLPLFILNYFTGEIDKTMVYDNWLNPMFLTCFITSCMMGFVLNFSIILCTAYNSALTTTIVGVLKNLLVTYLGMFLGGDYLFSWLNFTGLNISVFGSLLYTYVTFKTKQPSKSNEKSEPEEKTSETV</sequence>
<dbReference type="CTD" id="20245098"/>
<dbReference type="OrthoDB" id="417037at2759"/>
<protein>
    <recommendedName>
        <fullName evidence="6">Sugar phosphate transporter domain-containing protein</fullName>
    </recommendedName>
</protein>
<evidence type="ECO:0000256" key="3">
    <source>
        <dbReference type="ARBA" id="ARBA00022989"/>
    </source>
</evidence>
<comment type="subcellular location">
    <subcellularLocation>
        <location evidence="1">Membrane</location>
        <topology evidence="1">Multi-pass membrane protein</topology>
    </subcellularLocation>
</comment>
<dbReference type="GO" id="GO:0016020">
    <property type="term" value="C:membrane"/>
    <property type="evidence" value="ECO:0007669"/>
    <property type="project" value="UniProtKB-SubCell"/>
</dbReference>
<dbReference type="KEGG" id="lgi:LOTGIDRAFT_194867"/>
<feature type="transmembrane region" description="Helical" evidence="5">
    <location>
        <begin position="131"/>
        <end position="149"/>
    </location>
</feature>
<dbReference type="HOGENOM" id="CLU_040726_1_0_1"/>
<dbReference type="PANTHER" id="PTHR11132">
    <property type="entry name" value="SOLUTE CARRIER FAMILY 35"/>
    <property type="match status" value="1"/>
</dbReference>
<feature type="transmembrane region" description="Helical" evidence="5">
    <location>
        <begin position="155"/>
        <end position="175"/>
    </location>
</feature>
<evidence type="ECO:0000313" key="7">
    <source>
        <dbReference type="EMBL" id="ESO86696.1"/>
    </source>
</evidence>
<dbReference type="Pfam" id="PF03151">
    <property type="entry name" value="TPT"/>
    <property type="match status" value="1"/>
</dbReference>
<feature type="transmembrane region" description="Helical" evidence="5">
    <location>
        <begin position="41"/>
        <end position="59"/>
    </location>
</feature>
<gene>
    <name evidence="7" type="ORF">LOTGIDRAFT_194867</name>
</gene>
<keyword evidence="3 5" id="KW-1133">Transmembrane helix</keyword>
<keyword evidence="2 5" id="KW-0812">Transmembrane</keyword>
<evidence type="ECO:0000256" key="5">
    <source>
        <dbReference type="SAM" id="Phobius"/>
    </source>
</evidence>
<keyword evidence="4 5" id="KW-0472">Membrane</keyword>
<evidence type="ECO:0000256" key="1">
    <source>
        <dbReference type="ARBA" id="ARBA00004141"/>
    </source>
</evidence>